<proteinExistence type="predicted"/>
<feature type="region of interest" description="Disordered" evidence="1">
    <location>
        <begin position="213"/>
        <end position="240"/>
    </location>
</feature>
<accession>A0A8S9P3D9</accession>
<feature type="region of interest" description="Disordered" evidence="1">
    <location>
        <begin position="398"/>
        <end position="417"/>
    </location>
</feature>
<comment type="caution">
    <text evidence="2">The sequence shown here is derived from an EMBL/GenBank/DDBJ whole genome shotgun (WGS) entry which is preliminary data.</text>
</comment>
<dbReference type="InterPro" id="IPR021109">
    <property type="entry name" value="Peptidase_aspartic_dom_sf"/>
</dbReference>
<dbReference type="Gene3D" id="2.40.70.10">
    <property type="entry name" value="Acid Proteases"/>
    <property type="match status" value="1"/>
</dbReference>
<dbReference type="EMBL" id="QGKX02001521">
    <property type="protein sequence ID" value="KAF3507503.1"/>
    <property type="molecule type" value="Genomic_DNA"/>
</dbReference>
<organism evidence="2 3">
    <name type="scientific">Brassica cretica</name>
    <name type="common">Mustard</name>
    <dbReference type="NCBI Taxonomy" id="69181"/>
    <lineage>
        <taxon>Eukaryota</taxon>
        <taxon>Viridiplantae</taxon>
        <taxon>Streptophyta</taxon>
        <taxon>Embryophyta</taxon>
        <taxon>Tracheophyta</taxon>
        <taxon>Spermatophyta</taxon>
        <taxon>Magnoliopsida</taxon>
        <taxon>eudicotyledons</taxon>
        <taxon>Gunneridae</taxon>
        <taxon>Pentapetalae</taxon>
        <taxon>rosids</taxon>
        <taxon>malvids</taxon>
        <taxon>Brassicales</taxon>
        <taxon>Brassicaceae</taxon>
        <taxon>Brassiceae</taxon>
        <taxon>Brassica</taxon>
    </lineage>
</organism>
<evidence type="ECO:0000256" key="1">
    <source>
        <dbReference type="SAM" id="MobiDB-lite"/>
    </source>
</evidence>
<dbReference type="AlphaFoldDB" id="A0A8S9P3D9"/>
<evidence type="ECO:0000313" key="3">
    <source>
        <dbReference type="Proteomes" id="UP000712600"/>
    </source>
</evidence>
<name>A0A8S9P3D9_BRACR</name>
<protein>
    <submittedName>
        <fullName evidence="2">Uncharacterized protein</fullName>
    </submittedName>
</protein>
<dbReference type="Proteomes" id="UP000712600">
    <property type="component" value="Unassembled WGS sequence"/>
</dbReference>
<evidence type="ECO:0000313" key="2">
    <source>
        <dbReference type="EMBL" id="KAF3507503.1"/>
    </source>
</evidence>
<gene>
    <name evidence="2" type="ORF">F2Q69_00007154</name>
</gene>
<feature type="compositionally biased region" description="Basic and acidic residues" evidence="1">
    <location>
        <begin position="213"/>
        <end position="228"/>
    </location>
</feature>
<reference evidence="2" key="1">
    <citation type="submission" date="2019-12" db="EMBL/GenBank/DDBJ databases">
        <title>Genome sequencing and annotation of Brassica cretica.</title>
        <authorList>
            <person name="Studholme D.J."/>
            <person name="Sarris P."/>
        </authorList>
    </citation>
    <scope>NUCLEOTIDE SEQUENCE</scope>
    <source>
        <strain evidence="2">PFS-109/04</strain>
        <tissue evidence="2">Leaf</tissue>
    </source>
</reference>
<sequence>MQSDRDTILQLTLQRPQAHIQMMPAEPMEVDKAPMGRTLRKRKGKVAKHLKRKANEKEMKNFQKRVFKIPLVKPFEEAYFTHRLWMFFRDTRDTEEDIRRMFCEAREKIKNRITLKKKSDPGKFAVPYHLGLKVEPSKESFTFVYFSQRSSGGIIRDLEVQIGNVLVPVDFHVFDIKLNWNSSLLLGTAFLSTVGEMCNILFGDGQNAHRHIDDSAHEKSIDSPKEESADNSPEDWENDYYNPIMATHTMHTEEYDEDYEEERAVEYIAIIDEEDRLLHHSYLKRNATSINRAVSPSIDTHPHQTNRKRASTDIAYYRSIDTEVDHVREGDYSIGSWADDHHHESYAVETTVHEPGADEIHEGFIYEEVLNMQRRDETDQHQEETCWERTRFSHPCSRVNRPSIDDQHPSSIDIRPKQPSTVSAKNQYDNQYLTQDEFSIFRDPDGYARAIDGHALQKVTNEFYDTAGGIDNRLKQKYRHPTRPSIDVDVLSSIDRHPKFGKRAYDRDGTGDSTWKRKMSMESTEMIRDMPEM</sequence>